<feature type="domain" description="NAD-dependent epimerase/dehydratase" evidence="2">
    <location>
        <begin position="5"/>
        <end position="240"/>
    </location>
</feature>
<evidence type="ECO:0000313" key="3">
    <source>
        <dbReference type="EMBL" id="HIK00153.1"/>
    </source>
</evidence>
<dbReference type="SUPFAM" id="SSF51735">
    <property type="entry name" value="NAD(P)-binding Rossmann-fold domains"/>
    <property type="match status" value="1"/>
</dbReference>
<protein>
    <submittedName>
        <fullName evidence="3">NAD-dependent epimerase/dehydratase family protein</fullName>
    </submittedName>
</protein>
<dbReference type="Proteomes" id="UP000646946">
    <property type="component" value="Unassembled WGS sequence"/>
</dbReference>
<reference evidence="3 4" key="1">
    <citation type="journal article" name="Nat. Commun.">
        <title>Undinarchaeota illuminate DPANN phylogeny and the impact of gene transfer on archaeal evolution.</title>
        <authorList>
            <person name="Dombrowski N."/>
            <person name="Williams T.A."/>
            <person name="Sun J."/>
            <person name="Woodcroft B.J."/>
            <person name="Lee J.H."/>
            <person name="Minh B.Q."/>
            <person name="Rinke C."/>
            <person name="Spang A."/>
        </authorList>
    </citation>
    <scope>NUCLEOTIDE SEQUENCE [LARGE SCALE GENOMIC DNA]</scope>
    <source>
        <strain evidence="3">MAG_bin1129</strain>
    </source>
</reference>
<dbReference type="CDD" id="cd05234">
    <property type="entry name" value="UDP_G4E_2_SDR_e"/>
    <property type="match status" value="1"/>
</dbReference>
<dbReference type="EMBL" id="DVAB01000012">
    <property type="protein sequence ID" value="HIK00153.1"/>
    <property type="molecule type" value="Genomic_DNA"/>
</dbReference>
<proteinExistence type="inferred from homology"/>
<comment type="similarity">
    <text evidence="1">Belongs to the NAD(P)-dependent epimerase/dehydratase family.</text>
</comment>
<keyword evidence="4" id="KW-1185">Reference proteome</keyword>
<dbReference type="PANTHER" id="PTHR43000">
    <property type="entry name" value="DTDP-D-GLUCOSE 4,6-DEHYDRATASE-RELATED"/>
    <property type="match status" value="1"/>
</dbReference>
<dbReference type="Pfam" id="PF01370">
    <property type="entry name" value="Epimerase"/>
    <property type="match status" value="1"/>
</dbReference>
<dbReference type="Gene3D" id="3.40.50.720">
    <property type="entry name" value="NAD(P)-binding Rossmann-like Domain"/>
    <property type="match status" value="1"/>
</dbReference>
<evidence type="ECO:0000313" key="4">
    <source>
        <dbReference type="Proteomes" id="UP000646946"/>
    </source>
</evidence>
<name>A0A832V196_9ARCH</name>
<dbReference type="AlphaFoldDB" id="A0A832V196"/>
<organism evidence="3 4">
    <name type="scientific">Candidatus Naiadarchaeum limnaeum</name>
    <dbReference type="NCBI Taxonomy" id="2756139"/>
    <lineage>
        <taxon>Archaea</taxon>
        <taxon>Candidatus Undinarchaeota</taxon>
        <taxon>Candidatus Undinarchaeia</taxon>
        <taxon>Candidatus Naiadarchaeales</taxon>
        <taxon>Candidatus Naiadarchaeaceae</taxon>
        <taxon>Candidatus Naiadarchaeum</taxon>
    </lineage>
</organism>
<evidence type="ECO:0000256" key="1">
    <source>
        <dbReference type="ARBA" id="ARBA00007637"/>
    </source>
</evidence>
<accession>A0A832V196</accession>
<evidence type="ECO:0000259" key="2">
    <source>
        <dbReference type="Pfam" id="PF01370"/>
    </source>
</evidence>
<sequence length="316" mass="35505">MTKFFITGGAGFIGSHLVDELISNHENSIVVYDDLSSGKRECIKHHFLKKNFRFVKGDLLDLKKLKKAARGSEFVYHLAANPDIQYGIKNTKTDLEQNTIATYNILEAMRLNKIEKIAFASTSAIYGEPKIFPTPEDYGPLLPISLYGASKLACESLVTAYCGTFGFQSWILRFANIIGPRSTHGVIFDFISKLKKNKNELEILGDGNQKKSYLHVYDLIEGMQFAIENSNNSVNVFNLGSDDQIIVKEIANILIKEMNLKNVKYNFTGGKRGWPGDVTFMQLAIEKINRLGWRAKHNSREAVEKTVSSLINQNAP</sequence>
<dbReference type="Gene3D" id="3.90.25.10">
    <property type="entry name" value="UDP-galactose 4-epimerase, domain 1"/>
    <property type="match status" value="1"/>
</dbReference>
<gene>
    <name evidence="3" type="ORF">H1016_01280</name>
</gene>
<comment type="caution">
    <text evidence="3">The sequence shown here is derived from an EMBL/GenBank/DDBJ whole genome shotgun (WGS) entry which is preliminary data.</text>
</comment>
<dbReference type="InterPro" id="IPR036291">
    <property type="entry name" value="NAD(P)-bd_dom_sf"/>
</dbReference>
<dbReference type="InterPro" id="IPR001509">
    <property type="entry name" value="Epimerase_deHydtase"/>
</dbReference>